<sequence>MDAFDHTDTATETDAAIEQQPNADLIALWTALEADRRARDERTARLRAMRLIGGYDEAV</sequence>
<reference evidence="2" key="1">
    <citation type="submission" date="2016-10" db="EMBL/GenBank/DDBJ databases">
        <authorList>
            <person name="Varghese N."/>
            <person name="Submissions S."/>
        </authorList>
    </citation>
    <scope>NUCLEOTIDE SEQUENCE [LARGE SCALE GENOMIC DNA]</scope>
    <source>
        <strain evidence="2">BL36</strain>
    </source>
</reference>
<dbReference type="EMBL" id="FOTK01000007">
    <property type="protein sequence ID" value="SFL59429.1"/>
    <property type="molecule type" value="Genomic_DNA"/>
</dbReference>
<proteinExistence type="predicted"/>
<evidence type="ECO:0000313" key="2">
    <source>
        <dbReference type="Proteomes" id="UP000199048"/>
    </source>
</evidence>
<protein>
    <submittedName>
        <fullName evidence="1">Uncharacterized protein</fullName>
    </submittedName>
</protein>
<gene>
    <name evidence="1" type="ORF">SAMN05192568_100739</name>
</gene>
<keyword evidence="2" id="KW-1185">Reference proteome</keyword>
<accession>A0A1I4IYK1</accession>
<organism evidence="1 2">
    <name type="scientific">Methylobacterium pseudosasicola</name>
    <dbReference type="NCBI Taxonomy" id="582667"/>
    <lineage>
        <taxon>Bacteria</taxon>
        <taxon>Pseudomonadati</taxon>
        <taxon>Pseudomonadota</taxon>
        <taxon>Alphaproteobacteria</taxon>
        <taxon>Hyphomicrobiales</taxon>
        <taxon>Methylobacteriaceae</taxon>
        <taxon>Methylobacterium</taxon>
    </lineage>
</organism>
<name>A0A1I4IYK1_9HYPH</name>
<dbReference type="RefSeq" id="WP_092039230.1">
    <property type="nucleotide sequence ID" value="NZ_FOTK01000007.1"/>
</dbReference>
<evidence type="ECO:0000313" key="1">
    <source>
        <dbReference type="EMBL" id="SFL59429.1"/>
    </source>
</evidence>
<dbReference type="AlphaFoldDB" id="A0A1I4IYK1"/>
<dbReference type="Proteomes" id="UP000199048">
    <property type="component" value="Unassembled WGS sequence"/>
</dbReference>